<dbReference type="Gene3D" id="3.40.50.300">
    <property type="entry name" value="P-loop containing nucleotide triphosphate hydrolases"/>
    <property type="match status" value="1"/>
</dbReference>
<organism evidence="2 3">
    <name type="scientific">Legionella dresdenensis</name>
    <dbReference type="NCBI Taxonomy" id="450200"/>
    <lineage>
        <taxon>Bacteria</taxon>
        <taxon>Pseudomonadati</taxon>
        <taxon>Pseudomonadota</taxon>
        <taxon>Gammaproteobacteria</taxon>
        <taxon>Legionellales</taxon>
        <taxon>Legionellaceae</taxon>
        <taxon>Legionella</taxon>
    </lineage>
</organism>
<dbReference type="InterPro" id="IPR007730">
    <property type="entry name" value="SPOR-like_dom"/>
</dbReference>
<evidence type="ECO:0000313" key="2">
    <source>
        <dbReference type="EMBL" id="MFC3908434.1"/>
    </source>
</evidence>
<dbReference type="InterPro" id="IPR052026">
    <property type="entry name" value="ExeA_AAA_ATPase_DNA-bind"/>
</dbReference>
<dbReference type="PANTHER" id="PTHR35894">
    <property type="entry name" value="GENERAL SECRETION PATHWAY PROTEIN A-RELATED"/>
    <property type="match status" value="1"/>
</dbReference>
<protein>
    <submittedName>
        <fullName evidence="2">AAA family ATPase</fullName>
    </submittedName>
</protein>
<accession>A0ABV8CDN5</accession>
<dbReference type="EMBL" id="JBHSAB010000005">
    <property type="protein sequence ID" value="MFC3908434.1"/>
    <property type="molecule type" value="Genomic_DNA"/>
</dbReference>
<keyword evidence="3" id="KW-1185">Reference proteome</keyword>
<proteinExistence type="predicted"/>
<reference evidence="3" key="1">
    <citation type="journal article" date="2019" name="Int. J. Syst. Evol. Microbiol.">
        <title>The Global Catalogue of Microorganisms (GCM) 10K type strain sequencing project: providing services to taxonomists for standard genome sequencing and annotation.</title>
        <authorList>
            <consortium name="The Broad Institute Genomics Platform"/>
            <consortium name="The Broad Institute Genome Sequencing Center for Infectious Disease"/>
            <person name="Wu L."/>
            <person name="Ma J."/>
        </authorList>
    </citation>
    <scope>NUCLEOTIDE SEQUENCE [LARGE SCALE GENOMIC DNA]</scope>
    <source>
        <strain evidence="3">CCUG 59858</strain>
    </source>
</reference>
<dbReference type="InterPro" id="IPR036680">
    <property type="entry name" value="SPOR-like_sf"/>
</dbReference>
<dbReference type="Gene3D" id="3.30.70.1070">
    <property type="entry name" value="Sporulation related repeat"/>
    <property type="match status" value="1"/>
</dbReference>
<dbReference type="Pfam" id="PF05036">
    <property type="entry name" value="SPOR"/>
    <property type="match status" value="1"/>
</dbReference>
<dbReference type="Pfam" id="PF13401">
    <property type="entry name" value="AAA_22"/>
    <property type="match status" value="1"/>
</dbReference>
<dbReference type="InterPro" id="IPR049945">
    <property type="entry name" value="AAA_22"/>
</dbReference>
<evidence type="ECO:0000313" key="3">
    <source>
        <dbReference type="Proteomes" id="UP001595758"/>
    </source>
</evidence>
<gene>
    <name evidence="2" type="ORF">ACFORL_05010</name>
</gene>
<dbReference type="RefSeq" id="WP_382341715.1">
    <property type="nucleotide sequence ID" value="NZ_JBHSAB010000005.1"/>
</dbReference>
<name>A0ABV8CDN5_9GAMM</name>
<dbReference type="InterPro" id="IPR027417">
    <property type="entry name" value="P-loop_NTPase"/>
</dbReference>
<sequence>MNEVRVELTGQDMLRNNSLLKPASWLTKISFINHLVLFNNVLMAVMAEKGGGKTSFVSLMSEGLDPAIKPYVLTAGIPFDSRTLLSQLTTILHLREESILNLASVIDQINERKTHVLVIIDNAHHIPDSFLQQLLDMLKSYKETNYFHVCLVSDFSLTASLGRFDAEQFKNMIHTIELGALTENEMKTYLLKTLPAPKRIDKTMTDKRLEQFYYLTGGYIARINGQMLNFFNPDPLKPAAKKGMLAKKAGMAASLLIAGAAAGYVWQNAGLLIRQTDKILSSPSKPEPFSSGKIASVNLDEYLPSEIPNYYKGAILATVQPPPLKKIYEENMDDGGLDKMVVMDKVVVIPKEIHKTNNPAVAQTVTQNLFTIQLRAAPTAEELKRFLAVRKIAGPTYITQSSGGTRYILVWGQYKGYSVAKEALQQLSPELAQLKPSVISVKGLKTVS</sequence>
<dbReference type="PROSITE" id="PS51724">
    <property type="entry name" value="SPOR"/>
    <property type="match status" value="1"/>
</dbReference>
<dbReference type="PANTHER" id="PTHR35894:SF7">
    <property type="entry name" value="GENERAL SECRETION PATHWAY PROTEIN A-RELATED"/>
    <property type="match status" value="1"/>
</dbReference>
<dbReference type="Proteomes" id="UP001595758">
    <property type="component" value="Unassembled WGS sequence"/>
</dbReference>
<dbReference type="SUPFAM" id="SSF52540">
    <property type="entry name" value="P-loop containing nucleoside triphosphate hydrolases"/>
    <property type="match status" value="1"/>
</dbReference>
<evidence type="ECO:0000259" key="1">
    <source>
        <dbReference type="PROSITE" id="PS51724"/>
    </source>
</evidence>
<comment type="caution">
    <text evidence="2">The sequence shown here is derived from an EMBL/GenBank/DDBJ whole genome shotgun (WGS) entry which is preliminary data.</text>
</comment>
<feature type="domain" description="SPOR" evidence="1">
    <location>
        <begin position="364"/>
        <end position="441"/>
    </location>
</feature>